<reference evidence="2" key="1">
    <citation type="submission" date="2019-08" db="EMBL/GenBank/DDBJ databases">
        <authorList>
            <person name="Kucharzyk K."/>
            <person name="Murdoch R.W."/>
            <person name="Higgins S."/>
            <person name="Loffler F."/>
        </authorList>
    </citation>
    <scope>NUCLEOTIDE SEQUENCE</scope>
</reference>
<keyword evidence="1" id="KW-0175">Coiled coil</keyword>
<sequence>MNARVLELLQRPENISKEDISLLQNEISKFPYMQSIRTLHLSAIFNFDAENYQKELTKTAAYTTDKKILYTFINKKKEEEKKELTKFKKIVLAKTEYEVEKTIEEPVNIVEVPEQNITENSSENLTETVEKIEAEKPVVTHPKSVVGDTELEAPILDKKENEFEVLKELEILEIENQLLEQEKAEEENAEIAFKTREEDLNFSKETVLEHIDQSDDKEITSVKPSDISFNGFESFLPNVKFTVPSVQKEEPKSEPKTEISATIIEEKPTEEKIKSEEIPSEKTPELNISEPEKTEIIEENTEMTIEKEEPQVINTPILTEEKEEIVEEIHTDWKPMNFVMNPLDSMIQKPAVSQPKATEKPVEVKPEIAITEEKKIVEEVAPIELKKEVLEEVKIAEKPVEKSFLNTSFLKNNVQETPVQTLENQVEAVSVEENISNVPDFVNTWQSWLKIDRSMVKTPENIPVKVIEKKAEIIDKFIEENPKISQLKEEVNFVVKEKNDDISHLMTETLAKLYTEQRLYTKAIKAYEILQNKHPERAEDFKAKIQEIKDLKQGK</sequence>
<dbReference type="AlphaFoldDB" id="A0A644SQ91"/>
<evidence type="ECO:0000313" key="2">
    <source>
        <dbReference type="EMBL" id="MPL56850.1"/>
    </source>
</evidence>
<comment type="caution">
    <text evidence="2">The sequence shown here is derived from an EMBL/GenBank/DDBJ whole genome shotgun (WGS) entry which is preliminary data.</text>
</comment>
<dbReference type="EMBL" id="VSSQ01000003">
    <property type="protein sequence ID" value="MPL56850.1"/>
    <property type="molecule type" value="Genomic_DNA"/>
</dbReference>
<name>A0A644SQ91_9ZZZZ</name>
<protein>
    <submittedName>
        <fullName evidence="2">Uncharacterized protein</fullName>
    </submittedName>
</protein>
<accession>A0A644SQ91</accession>
<evidence type="ECO:0000256" key="1">
    <source>
        <dbReference type="SAM" id="Coils"/>
    </source>
</evidence>
<organism evidence="2">
    <name type="scientific">bioreactor metagenome</name>
    <dbReference type="NCBI Taxonomy" id="1076179"/>
    <lineage>
        <taxon>unclassified sequences</taxon>
        <taxon>metagenomes</taxon>
        <taxon>ecological metagenomes</taxon>
    </lineage>
</organism>
<gene>
    <name evidence="2" type="ORF">SDC9_02341</name>
</gene>
<proteinExistence type="predicted"/>
<feature type="coiled-coil region" evidence="1">
    <location>
        <begin position="162"/>
        <end position="192"/>
    </location>
</feature>